<dbReference type="Pfam" id="PF14223">
    <property type="entry name" value="Retrotran_gag_2"/>
    <property type="match status" value="1"/>
</dbReference>
<dbReference type="Proteomes" id="UP000499080">
    <property type="component" value="Unassembled WGS sequence"/>
</dbReference>
<accession>A0A4Y2P0D3</accession>
<evidence type="ECO:0000256" key="1">
    <source>
        <dbReference type="SAM" id="MobiDB-lite"/>
    </source>
</evidence>
<gene>
    <name evidence="2" type="ORF">AVEN_214443_1</name>
</gene>
<sequence length="191" mass="21778">GDADHATAVAKWISDDQKEKADTILSIHPSELSQIKNCRTSHELWTELQNIYESKGPAGKAKLLKQLVVLDSKNMNEHINEFFMLAEKLKEMEIKIANDLLTILLLYSISVSYENFRIAIEFRDELPSLEALKIKLIEEANARKNKEFRNSIIHNELFTPRKRSINVAGKSKVANPTPTEEETEKTIKNSS</sequence>
<proteinExistence type="predicted"/>
<dbReference type="AlphaFoldDB" id="A0A4Y2P0D3"/>
<reference evidence="2 3" key="1">
    <citation type="journal article" date="2019" name="Sci. Rep.">
        <title>Orb-weaving spider Araneus ventricosus genome elucidates the spidroin gene catalogue.</title>
        <authorList>
            <person name="Kono N."/>
            <person name="Nakamura H."/>
            <person name="Ohtoshi R."/>
            <person name="Moran D.A.P."/>
            <person name="Shinohara A."/>
            <person name="Yoshida Y."/>
            <person name="Fujiwara M."/>
            <person name="Mori M."/>
            <person name="Tomita M."/>
            <person name="Arakawa K."/>
        </authorList>
    </citation>
    <scope>NUCLEOTIDE SEQUENCE [LARGE SCALE GENOMIC DNA]</scope>
</reference>
<name>A0A4Y2P0D3_ARAVE</name>
<evidence type="ECO:0000313" key="2">
    <source>
        <dbReference type="EMBL" id="GBN43486.1"/>
    </source>
</evidence>
<feature type="non-terminal residue" evidence="2">
    <location>
        <position position="1"/>
    </location>
</feature>
<evidence type="ECO:0000313" key="3">
    <source>
        <dbReference type="Proteomes" id="UP000499080"/>
    </source>
</evidence>
<dbReference type="OrthoDB" id="413361at2759"/>
<dbReference type="EMBL" id="BGPR01289781">
    <property type="protein sequence ID" value="GBN43486.1"/>
    <property type="molecule type" value="Genomic_DNA"/>
</dbReference>
<keyword evidence="3" id="KW-1185">Reference proteome</keyword>
<feature type="region of interest" description="Disordered" evidence="1">
    <location>
        <begin position="168"/>
        <end position="191"/>
    </location>
</feature>
<evidence type="ECO:0008006" key="4">
    <source>
        <dbReference type="Google" id="ProtNLM"/>
    </source>
</evidence>
<protein>
    <recommendedName>
        <fullName evidence="4">Retrovirus-related Pol polyprotein from transposon TNT 1-94</fullName>
    </recommendedName>
</protein>
<organism evidence="2 3">
    <name type="scientific">Araneus ventricosus</name>
    <name type="common">Orbweaver spider</name>
    <name type="synonym">Epeira ventricosa</name>
    <dbReference type="NCBI Taxonomy" id="182803"/>
    <lineage>
        <taxon>Eukaryota</taxon>
        <taxon>Metazoa</taxon>
        <taxon>Ecdysozoa</taxon>
        <taxon>Arthropoda</taxon>
        <taxon>Chelicerata</taxon>
        <taxon>Arachnida</taxon>
        <taxon>Araneae</taxon>
        <taxon>Araneomorphae</taxon>
        <taxon>Entelegynae</taxon>
        <taxon>Araneoidea</taxon>
        <taxon>Araneidae</taxon>
        <taxon>Araneus</taxon>
    </lineage>
</organism>
<comment type="caution">
    <text evidence="2">The sequence shown here is derived from an EMBL/GenBank/DDBJ whole genome shotgun (WGS) entry which is preliminary data.</text>
</comment>